<gene>
    <name evidence="1" type="ORF">ICC18_32690</name>
</gene>
<sequence length="68" mass="7415">MDINAARYGKDGQIVDINCNLDLGDAVVQAINYGLACLSVKNIVEQHNGTINVQSSLIQTIFEVRLPQ</sequence>
<reference evidence="1" key="1">
    <citation type="submission" date="2020-09" db="EMBL/GenBank/DDBJ databases">
        <title>Draft Genome Sequence of Paenibacillus sp. WST5.</title>
        <authorList>
            <person name="Bao Z."/>
        </authorList>
    </citation>
    <scope>NUCLEOTIDE SEQUENCE</scope>
    <source>
        <strain evidence="1">WST5</strain>
    </source>
</reference>
<dbReference type="RefSeq" id="WP_188178546.1">
    <property type="nucleotide sequence ID" value="NZ_JACVVD010000027.1"/>
</dbReference>
<evidence type="ECO:0000313" key="1">
    <source>
        <dbReference type="EMBL" id="MBD0384787.1"/>
    </source>
</evidence>
<keyword evidence="1" id="KW-0418">Kinase</keyword>
<dbReference type="EMBL" id="JACVVD010000027">
    <property type="protein sequence ID" value="MBD0384787.1"/>
    <property type="molecule type" value="Genomic_DNA"/>
</dbReference>
<dbReference type="InterPro" id="IPR036890">
    <property type="entry name" value="HATPase_C_sf"/>
</dbReference>
<comment type="caution">
    <text evidence="1">The sequence shown here is derived from an EMBL/GenBank/DDBJ whole genome shotgun (WGS) entry which is preliminary data.</text>
</comment>
<dbReference type="AlphaFoldDB" id="A0A926KWE4"/>
<accession>A0A926KWE4</accession>
<organism evidence="1 2">
    <name type="scientific">Paenibacillus sedimenti</name>
    <dbReference type="NCBI Taxonomy" id="2770274"/>
    <lineage>
        <taxon>Bacteria</taxon>
        <taxon>Bacillati</taxon>
        <taxon>Bacillota</taxon>
        <taxon>Bacilli</taxon>
        <taxon>Bacillales</taxon>
        <taxon>Paenibacillaceae</taxon>
        <taxon>Paenibacillus</taxon>
    </lineage>
</organism>
<dbReference type="GO" id="GO:0016301">
    <property type="term" value="F:kinase activity"/>
    <property type="evidence" value="ECO:0007669"/>
    <property type="project" value="UniProtKB-KW"/>
</dbReference>
<dbReference type="SUPFAM" id="SSF55874">
    <property type="entry name" value="ATPase domain of HSP90 chaperone/DNA topoisomerase II/histidine kinase"/>
    <property type="match status" value="1"/>
</dbReference>
<proteinExistence type="predicted"/>
<keyword evidence="2" id="KW-1185">Reference proteome</keyword>
<protein>
    <submittedName>
        <fullName evidence="1">HAMP domain-containing histidine kinase</fullName>
    </submittedName>
</protein>
<evidence type="ECO:0000313" key="2">
    <source>
        <dbReference type="Proteomes" id="UP000650466"/>
    </source>
</evidence>
<dbReference type="Gene3D" id="3.30.565.10">
    <property type="entry name" value="Histidine kinase-like ATPase, C-terminal domain"/>
    <property type="match status" value="1"/>
</dbReference>
<keyword evidence="1" id="KW-0808">Transferase</keyword>
<dbReference type="Proteomes" id="UP000650466">
    <property type="component" value="Unassembled WGS sequence"/>
</dbReference>
<name>A0A926KWE4_9BACL</name>